<dbReference type="KEGG" id="clec:106669102"/>
<keyword evidence="2" id="KW-1185">Reference proteome</keyword>
<evidence type="ECO:0000313" key="1">
    <source>
        <dbReference type="EnsemblMetazoa" id="XP_014253861.1"/>
    </source>
</evidence>
<sequence>MKRWKTSSRLVKKKKSQKTEFQKVMTFIENFLFLSIWLLRIKETLSQKNHVYIDRNKHTESTYDYLSDSMSLFSDQNYKNKELTHQNYNFQQKVFIQNEDGVPYYEENWDKKHSKDEVFNKWVNENTDKVSNGKSKLLLNEDKKKIFNFNEQDLNLDNQEIYLFEPLKSRIGCERVVKRLDPQTTTHHAPLENVSTPSINKPLEEQVSEMLTIFYGKDGKGNVSEKDDRLFVETLLQLLANIVQNENKIYG</sequence>
<dbReference type="EnsemblMetazoa" id="XM_014398375.2">
    <property type="protein sequence ID" value="XP_014253861.1"/>
    <property type="gene ID" value="LOC106669102"/>
</dbReference>
<dbReference type="AlphaFoldDB" id="A0A8I6S106"/>
<accession>A0A8I6S106</accession>
<name>A0A8I6S106_CIMLE</name>
<dbReference type="RefSeq" id="XP_014253861.1">
    <property type="nucleotide sequence ID" value="XM_014398375.2"/>
</dbReference>
<organism evidence="1 2">
    <name type="scientific">Cimex lectularius</name>
    <name type="common">Bed bug</name>
    <name type="synonym">Acanthia lectularia</name>
    <dbReference type="NCBI Taxonomy" id="79782"/>
    <lineage>
        <taxon>Eukaryota</taxon>
        <taxon>Metazoa</taxon>
        <taxon>Ecdysozoa</taxon>
        <taxon>Arthropoda</taxon>
        <taxon>Hexapoda</taxon>
        <taxon>Insecta</taxon>
        <taxon>Pterygota</taxon>
        <taxon>Neoptera</taxon>
        <taxon>Paraneoptera</taxon>
        <taxon>Hemiptera</taxon>
        <taxon>Heteroptera</taxon>
        <taxon>Panheteroptera</taxon>
        <taxon>Cimicomorpha</taxon>
        <taxon>Cimicidae</taxon>
        <taxon>Cimex</taxon>
    </lineage>
</organism>
<protein>
    <submittedName>
        <fullName evidence="1">Uncharacterized protein</fullName>
    </submittedName>
</protein>
<dbReference type="GeneID" id="106669102"/>
<proteinExistence type="predicted"/>
<reference evidence="1" key="1">
    <citation type="submission" date="2022-01" db="UniProtKB">
        <authorList>
            <consortium name="EnsemblMetazoa"/>
        </authorList>
    </citation>
    <scope>IDENTIFICATION</scope>
</reference>
<dbReference type="Proteomes" id="UP000494040">
    <property type="component" value="Unassembled WGS sequence"/>
</dbReference>
<evidence type="ECO:0000313" key="2">
    <source>
        <dbReference type="Proteomes" id="UP000494040"/>
    </source>
</evidence>